<reference evidence="7" key="1">
    <citation type="journal article" date="2017" name="Nat. Microbiol.">
        <title>Global analysis of biosynthetic gene clusters reveals vast potential of secondary metabolite production in Penicillium species.</title>
        <authorList>
            <person name="Nielsen J.C."/>
            <person name="Grijseels S."/>
            <person name="Prigent S."/>
            <person name="Ji B."/>
            <person name="Dainat J."/>
            <person name="Nielsen K.F."/>
            <person name="Frisvad J.C."/>
            <person name="Workman M."/>
            <person name="Nielsen J."/>
        </authorList>
    </citation>
    <scope>NUCLEOTIDE SEQUENCE [LARGE SCALE GENOMIC DNA]</scope>
    <source>
        <strain evidence="7">IBT 24891</strain>
    </source>
</reference>
<dbReference type="PANTHER" id="PTHR22812">
    <property type="entry name" value="CHROMOBOX PROTEIN"/>
    <property type="match status" value="1"/>
</dbReference>
<comment type="subunit">
    <text evidence="2">Component of the NuA4 histone acetyltransferase complex.</text>
</comment>
<comment type="subcellular location">
    <subcellularLocation>
        <location evidence="1">Nucleus</location>
    </subcellularLocation>
</comment>
<dbReference type="SUPFAM" id="SSF54160">
    <property type="entry name" value="Chromo domain-like"/>
    <property type="match status" value="2"/>
</dbReference>
<sequence length="237" mass="27164">MPPPVEDWSDEESGDIPFTTAPDEKNGAQDTKEDEEDDEDEEMEEGVYIVEEVKKHEFGLQGLEFLVKWKGYEDLADHTWEPEEGLKEGAEDVLNAYYKKIGGRPEKHTKAAKGPGRKRKSMTEKKEPPAAPATENKRRRQSGPKTEAKKDSKAEDKPAESDDDDEEPSDWVPKSKDWEKEVSSVDTIIRDPTDQQLYALLLWNNGKRSRISIKSCYDNCPLKMLKFYEKHLVFKDG</sequence>
<evidence type="ECO:0000259" key="5">
    <source>
        <dbReference type="PROSITE" id="PS50013"/>
    </source>
</evidence>
<dbReference type="Pfam" id="PF01393">
    <property type="entry name" value="Chromo_shadow"/>
    <property type="match status" value="1"/>
</dbReference>
<dbReference type="PROSITE" id="PS50013">
    <property type="entry name" value="CHROMO_2"/>
    <property type="match status" value="1"/>
</dbReference>
<dbReference type="InterPro" id="IPR016197">
    <property type="entry name" value="Chromo-like_dom_sf"/>
</dbReference>
<accession>A0A1V6TL55</accession>
<dbReference type="SMART" id="SM00300">
    <property type="entry name" value="ChSh"/>
    <property type="match status" value="1"/>
</dbReference>
<name>A0A1V6TL55_9EURO</name>
<evidence type="ECO:0000256" key="4">
    <source>
        <dbReference type="SAM" id="MobiDB-lite"/>
    </source>
</evidence>
<dbReference type="CDD" id="cd00024">
    <property type="entry name" value="CD_CSD"/>
    <property type="match status" value="1"/>
</dbReference>
<dbReference type="EMBL" id="MLKD01000005">
    <property type="protein sequence ID" value="OQE26660.1"/>
    <property type="molecule type" value="Genomic_DNA"/>
</dbReference>
<feature type="region of interest" description="Disordered" evidence="4">
    <location>
        <begin position="100"/>
        <end position="183"/>
    </location>
</feature>
<dbReference type="GO" id="GO:0006338">
    <property type="term" value="P:chromatin remodeling"/>
    <property type="evidence" value="ECO:0007669"/>
    <property type="project" value="UniProtKB-ARBA"/>
</dbReference>
<evidence type="ECO:0000256" key="1">
    <source>
        <dbReference type="ARBA" id="ARBA00004123"/>
    </source>
</evidence>
<dbReference type="GO" id="GO:0005634">
    <property type="term" value="C:nucleus"/>
    <property type="evidence" value="ECO:0007669"/>
    <property type="project" value="UniProtKB-SubCell"/>
</dbReference>
<organism evidence="6 7">
    <name type="scientific">Penicillium steckii</name>
    <dbReference type="NCBI Taxonomy" id="303698"/>
    <lineage>
        <taxon>Eukaryota</taxon>
        <taxon>Fungi</taxon>
        <taxon>Dikarya</taxon>
        <taxon>Ascomycota</taxon>
        <taxon>Pezizomycotina</taxon>
        <taxon>Eurotiomycetes</taxon>
        <taxon>Eurotiomycetidae</taxon>
        <taxon>Eurotiales</taxon>
        <taxon>Aspergillaceae</taxon>
        <taxon>Penicillium</taxon>
    </lineage>
</organism>
<dbReference type="InterPro" id="IPR000953">
    <property type="entry name" value="Chromo/chromo_shadow_dom"/>
</dbReference>
<evidence type="ECO:0000313" key="6">
    <source>
        <dbReference type="EMBL" id="OQE26660.1"/>
    </source>
</evidence>
<feature type="region of interest" description="Disordered" evidence="4">
    <location>
        <begin position="1"/>
        <end position="46"/>
    </location>
</feature>
<evidence type="ECO:0000256" key="2">
    <source>
        <dbReference type="ARBA" id="ARBA00011353"/>
    </source>
</evidence>
<dbReference type="Proteomes" id="UP000191285">
    <property type="component" value="Unassembled WGS sequence"/>
</dbReference>
<protein>
    <recommendedName>
        <fullName evidence="5">Chromo domain-containing protein</fullName>
    </recommendedName>
</protein>
<dbReference type="GO" id="GO:0000792">
    <property type="term" value="C:heterochromatin"/>
    <property type="evidence" value="ECO:0007669"/>
    <property type="project" value="UniProtKB-ARBA"/>
</dbReference>
<dbReference type="InterPro" id="IPR023779">
    <property type="entry name" value="Chromodomain_CS"/>
</dbReference>
<comment type="caution">
    <text evidence="6">The sequence shown here is derived from an EMBL/GenBank/DDBJ whole genome shotgun (WGS) entry which is preliminary data.</text>
</comment>
<feature type="compositionally biased region" description="Basic and acidic residues" evidence="4">
    <location>
        <begin position="173"/>
        <end position="183"/>
    </location>
</feature>
<feature type="domain" description="Chromo" evidence="5">
    <location>
        <begin position="48"/>
        <end position="109"/>
    </location>
</feature>
<proteinExistence type="predicted"/>
<dbReference type="SMART" id="SM00298">
    <property type="entry name" value="CHROMO"/>
    <property type="match status" value="1"/>
</dbReference>
<gene>
    <name evidence="6" type="ORF">PENSTE_c005G00989</name>
</gene>
<dbReference type="Pfam" id="PF00385">
    <property type="entry name" value="Chromo"/>
    <property type="match status" value="1"/>
</dbReference>
<dbReference type="STRING" id="303698.A0A1V6TL55"/>
<dbReference type="AlphaFoldDB" id="A0A1V6TL55"/>
<feature type="compositionally biased region" description="Basic and acidic residues" evidence="4">
    <location>
        <begin position="22"/>
        <end position="31"/>
    </location>
</feature>
<evidence type="ECO:0000256" key="3">
    <source>
        <dbReference type="ARBA" id="ARBA00023242"/>
    </source>
</evidence>
<dbReference type="InterPro" id="IPR051219">
    <property type="entry name" value="Heterochromatin_chromo-domain"/>
</dbReference>
<feature type="compositionally biased region" description="Acidic residues" evidence="4">
    <location>
        <begin position="32"/>
        <end position="45"/>
    </location>
</feature>
<dbReference type="InterPro" id="IPR008251">
    <property type="entry name" value="Chromo_shadow_dom"/>
</dbReference>
<dbReference type="Gene3D" id="2.40.50.40">
    <property type="match status" value="2"/>
</dbReference>
<dbReference type="InterPro" id="IPR023780">
    <property type="entry name" value="Chromo_domain"/>
</dbReference>
<evidence type="ECO:0000313" key="7">
    <source>
        <dbReference type="Proteomes" id="UP000191285"/>
    </source>
</evidence>
<keyword evidence="3" id="KW-0539">Nucleus</keyword>
<dbReference type="OrthoDB" id="433924at2759"/>
<keyword evidence="7" id="KW-1185">Reference proteome</keyword>
<feature type="compositionally biased region" description="Basic and acidic residues" evidence="4">
    <location>
        <begin position="146"/>
        <end position="160"/>
    </location>
</feature>
<dbReference type="PROSITE" id="PS00598">
    <property type="entry name" value="CHROMO_1"/>
    <property type="match status" value="1"/>
</dbReference>